<proteinExistence type="predicted"/>
<organism evidence="1 2">
    <name type="scientific">Leptospira weilii serovar Ranarum str. ICFT</name>
    <dbReference type="NCBI Taxonomy" id="1218598"/>
    <lineage>
        <taxon>Bacteria</taxon>
        <taxon>Pseudomonadati</taxon>
        <taxon>Spirochaetota</taxon>
        <taxon>Spirochaetia</taxon>
        <taxon>Leptospirales</taxon>
        <taxon>Leptospiraceae</taxon>
        <taxon>Leptospira</taxon>
    </lineage>
</organism>
<dbReference type="STRING" id="1218598.LEP1GSC060_0550"/>
<name>N1WNB3_9LEPT</name>
<reference evidence="1" key="1">
    <citation type="submission" date="2013-03" db="EMBL/GenBank/DDBJ databases">
        <authorList>
            <person name="Harkins D.M."/>
            <person name="Durkin A.S."/>
            <person name="Brinkac L.M."/>
            <person name="Haft D.H."/>
            <person name="Selengut J.D."/>
            <person name="Sanka R."/>
            <person name="DePew J."/>
            <person name="Purushe J."/>
            <person name="Hartskeerl R.A."/>
            <person name="Ahmed A."/>
            <person name="van der Linden H."/>
            <person name="Goris M.G.A."/>
            <person name="Vinetz J.M."/>
            <person name="Sutton G.G."/>
            <person name="Nierman W.C."/>
            <person name="Fouts D.E."/>
        </authorList>
    </citation>
    <scope>NUCLEOTIDE SEQUENCE [LARGE SCALE GENOMIC DNA]</scope>
    <source>
        <strain evidence="1">ICFT</strain>
    </source>
</reference>
<gene>
    <name evidence="1" type="ORF">LEP1GSC060_0550</name>
</gene>
<comment type="caution">
    <text evidence="1">The sequence shown here is derived from an EMBL/GenBank/DDBJ whole genome shotgun (WGS) entry which is preliminary data.</text>
</comment>
<protein>
    <submittedName>
        <fullName evidence="1">Uncharacterized protein</fullName>
    </submittedName>
</protein>
<dbReference type="AlphaFoldDB" id="N1WNB3"/>
<accession>N1WNB3</accession>
<sequence>MERQKKRGWIRPNFLKPNSHRLSSIPSFRKQPARANDSFHFNGTFPISKSCLCRFSFKSLTRTILPFNFSILG</sequence>
<evidence type="ECO:0000313" key="2">
    <source>
        <dbReference type="Proteomes" id="UP000012313"/>
    </source>
</evidence>
<keyword evidence="2" id="KW-1185">Reference proteome</keyword>
<dbReference type="Proteomes" id="UP000012313">
    <property type="component" value="Unassembled WGS sequence"/>
</dbReference>
<dbReference type="EMBL" id="AOHC02000019">
    <property type="protein sequence ID" value="EMY78737.1"/>
    <property type="molecule type" value="Genomic_DNA"/>
</dbReference>
<evidence type="ECO:0000313" key="1">
    <source>
        <dbReference type="EMBL" id="EMY78737.1"/>
    </source>
</evidence>